<gene>
    <name evidence="2" type="ORF">B1B_10791</name>
</gene>
<sequence length="209" mass="24002">MEITENVYNKLLQSIEELKEENKELREENKKLRTRVEKLENELRKYTNENTPSSMVPPFLKDLEKKVDKEMKDERPKDDAQPKQNARNSRPEPDKIEIHKIETCPDCGMTLTKRKRTYKRIVIDIKNIETETTEHISETGHCSNCDNVVKAEVPNTLPNIKYGINVVSLISVMSIGLNVTTNGISSFLKDVIGIRMSKGTVCNIQKSLK</sequence>
<feature type="region of interest" description="Disordered" evidence="1">
    <location>
        <begin position="42"/>
        <end position="96"/>
    </location>
</feature>
<dbReference type="InterPro" id="IPR052344">
    <property type="entry name" value="Transposase-related"/>
</dbReference>
<feature type="compositionally biased region" description="Basic and acidic residues" evidence="1">
    <location>
        <begin position="61"/>
        <end position="81"/>
    </location>
</feature>
<organism evidence="2">
    <name type="scientific">mine drainage metagenome</name>
    <dbReference type="NCBI Taxonomy" id="410659"/>
    <lineage>
        <taxon>unclassified sequences</taxon>
        <taxon>metagenomes</taxon>
        <taxon>ecological metagenomes</taxon>
    </lineage>
</organism>
<evidence type="ECO:0000313" key="2">
    <source>
        <dbReference type="EMBL" id="EQD51952.1"/>
    </source>
</evidence>
<protein>
    <submittedName>
        <fullName evidence="2">Transposase IS66</fullName>
    </submittedName>
</protein>
<reference evidence="2" key="1">
    <citation type="submission" date="2013-08" db="EMBL/GenBank/DDBJ databases">
        <authorList>
            <person name="Mendez C."/>
            <person name="Richter M."/>
            <person name="Ferrer M."/>
            <person name="Sanchez J."/>
        </authorList>
    </citation>
    <scope>NUCLEOTIDE SEQUENCE</scope>
</reference>
<name>T1A4Q3_9ZZZZ</name>
<reference evidence="2" key="2">
    <citation type="journal article" date="2014" name="ISME J.">
        <title>Microbial stratification in low pH oxic and suboxic macroscopic growths along an acid mine drainage.</title>
        <authorList>
            <person name="Mendez-Garcia C."/>
            <person name="Mesa V."/>
            <person name="Sprenger R.R."/>
            <person name="Richter M."/>
            <person name="Diez M.S."/>
            <person name="Solano J."/>
            <person name="Bargiela R."/>
            <person name="Golyshina O.V."/>
            <person name="Manteca A."/>
            <person name="Ramos J.L."/>
            <person name="Gallego J.R."/>
            <person name="Llorente I."/>
            <person name="Martins Dos Santos V.A."/>
            <person name="Jensen O.N."/>
            <person name="Pelaez A.I."/>
            <person name="Sanchez J."/>
            <person name="Ferrer M."/>
        </authorList>
    </citation>
    <scope>NUCLEOTIDE SEQUENCE</scope>
</reference>
<feature type="non-terminal residue" evidence="2">
    <location>
        <position position="209"/>
    </location>
</feature>
<accession>T1A4Q3</accession>
<proteinExistence type="predicted"/>
<evidence type="ECO:0000256" key="1">
    <source>
        <dbReference type="SAM" id="MobiDB-lite"/>
    </source>
</evidence>
<dbReference type="EMBL" id="AUZY01007003">
    <property type="protein sequence ID" value="EQD51952.1"/>
    <property type="molecule type" value="Genomic_DNA"/>
</dbReference>
<dbReference type="AlphaFoldDB" id="T1A4Q3"/>
<dbReference type="PANTHER" id="PTHR33678">
    <property type="entry name" value="BLL1576 PROTEIN"/>
    <property type="match status" value="1"/>
</dbReference>
<comment type="caution">
    <text evidence="2">The sequence shown here is derived from an EMBL/GenBank/DDBJ whole genome shotgun (WGS) entry which is preliminary data.</text>
</comment>